<accession>A0A8B6FL12</accession>
<dbReference type="InterPro" id="IPR049012">
    <property type="entry name" value="Mutator_transp_dom"/>
</dbReference>
<evidence type="ECO:0000313" key="2">
    <source>
        <dbReference type="EMBL" id="VDI50846.1"/>
    </source>
</evidence>
<sequence>MARFKGRFVRQQEKDRRVQLSELVSDRNVADHTKNTEATDTYQSIWLPGERRIFEPYQVSKDLKAGCTDCGSTLHITDIVAKTNCGLGFFMYILCECGTMYDTGLGEHKTNRFLADLNIPGISASSLAKREKEVSRSIKKVTDKSLDRSLEEEKNASFSRKLKLTSFVIMGRSSFHLLFPRLQLI</sequence>
<dbReference type="Proteomes" id="UP000596742">
    <property type="component" value="Unassembled WGS sequence"/>
</dbReference>
<proteinExistence type="predicted"/>
<feature type="domain" description="Mutator-like transposase" evidence="1">
    <location>
        <begin position="100"/>
        <end position="161"/>
    </location>
</feature>
<comment type="caution">
    <text evidence="2">The sequence shown here is derived from an EMBL/GenBank/DDBJ whole genome shotgun (WGS) entry which is preliminary data.</text>
</comment>
<evidence type="ECO:0000313" key="3">
    <source>
        <dbReference type="Proteomes" id="UP000596742"/>
    </source>
</evidence>
<evidence type="ECO:0000259" key="1">
    <source>
        <dbReference type="Pfam" id="PF20700"/>
    </source>
</evidence>
<dbReference type="Pfam" id="PF20700">
    <property type="entry name" value="Mutator"/>
    <property type="match status" value="1"/>
</dbReference>
<organism evidence="2 3">
    <name type="scientific">Mytilus galloprovincialis</name>
    <name type="common">Mediterranean mussel</name>
    <dbReference type="NCBI Taxonomy" id="29158"/>
    <lineage>
        <taxon>Eukaryota</taxon>
        <taxon>Metazoa</taxon>
        <taxon>Spiralia</taxon>
        <taxon>Lophotrochozoa</taxon>
        <taxon>Mollusca</taxon>
        <taxon>Bivalvia</taxon>
        <taxon>Autobranchia</taxon>
        <taxon>Pteriomorphia</taxon>
        <taxon>Mytilida</taxon>
        <taxon>Mytiloidea</taxon>
        <taxon>Mytilidae</taxon>
        <taxon>Mytilinae</taxon>
        <taxon>Mytilus</taxon>
    </lineage>
</organism>
<keyword evidence="3" id="KW-1185">Reference proteome</keyword>
<name>A0A8B6FL12_MYTGA</name>
<protein>
    <recommendedName>
        <fullName evidence="1">Mutator-like transposase domain-containing protein</fullName>
    </recommendedName>
</protein>
<gene>
    <name evidence="2" type="ORF">MGAL_10B031219</name>
</gene>
<dbReference type="AlphaFoldDB" id="A0A8B6FL12"/>
<reference evidence="2" key="1">
    <citation type="submission" date="2018-11" db="EMBL/GenBank/DDBJ databases">
        <authorList>
            <person name="Alioto T."/>
            <person name="Alioto T."/>
        </authorList>
    </citation>
    <scope>NUCLEOTIDE SEQUENCE</scope>
</reference>
<dbReference type="EMBL" id="UYJE01006996">
    <property type="protein sequence ID" value="VDI50846.1"/>
    <property type="molecule type" value="Genomic_DNA"/>
</dbReference>
<dbReference type="OrthoDB" id="6277804at2759"/>